<reference evidence="2 3" key="1">
    <citation type="journal article" date="2012" name="J. Bacteriol.">
        <title>De Novo Genome Project of Cupriavidus basilensis OR16.</title>
        <authorList>
            <person name="Cserhati M."/>
            <person name="Kriszt B."/>
            <person name="Szoboszlay S."/>
            <person name="Toth A."/>
            <person name="Szabo I."/>
            <person name="Tancsics A."/>
            <person name="Nagy I."/>
            <person name="Horvath B."/>
            <person name="Nagy I."/>
            <person name="Kukolya J."/>
        </authorList>
    </citation>
    <scope>NUCLEOTIDE SEQUENCE [LARGE SCALE GENOMIC DNA]</scope>
    <source>
        <strain evidence="2 3">OR16</strain>
    </source>
</reference>
<evidence type="ECO:0000313" key="3">
    <source>
        <dbReference type="Proteomes" id="UP000005808"/>
    </source>
</evidence>
<dbReference type="EMBL" id="AHJE01000045">
    <property type="protein sequence ID" value="EHP41610.1"/>
    <property type="molecule type" value="Genomic_DNA"/>
</dbReference>
<dbReference type="RefSeq" id="WP_006159277.1">
    <property type="nucleotide sequence ID" value="NZ_AHJE01000045.1"/>
</dbReference>
<gene>
    <name evidence="2" type="ORF">OR16_18941</name>
</gene>
<proteinExistence type="predicted"/>
<comment type="caution">
    <text evidence="2">The sequence shown here is derived from an EMBL/GenBank/DDBJ whole genome shotgun (WGS) entry which is preliminary data.</text>
</comment>
<protein>
    <recommendedName>
        <fullName evidence="1">SnoaL-like domain-containing protein</fullName>
    </recommendedName>
</protein>
<accession>H1S785</accession>
<dbReference type="InterPro" id="IPR037401">
    <property type="entry name" value="SnoaL-like"/>
</dbReference>
<dbReference type="Proteomes" id="UP000005808">
    <property type="component" value="Unassembled WGS sequence"/>
</dbReference>
<dbReference type="PATRIC" id="fig|1127483.3.peg.3796"/>
<feature type="domain" description="SnoaL-like" evidence="1">
    <location>
        <begin position="2"/>
        <end position="104"/>
    </location>
</feature>
<evidence type="ECO:0000313" key="2">
    <source>
        <dbReference type="EMBL" id="EHP41610.1"/>
    </source>
</evidence>
<name>H1S785_9BURK</name>
<sequence length="117" mass="13258">MALFTEDTVFIVYMDSRASEPSYTLQGRTSLAPVFDNLNTYQATMHFNGQSAVELTGDRATGLSYCIAHHVSVEDGKRTLMVAHIRYLDSFVKQDGKWLFAERKLMVDWTETRPMGA</sequence>
<dbReference type="Gene3D" id="3.10.450.50">
    <property type="match status" value="1"/>
</dbReference>
<dbReference type="SUPFAM" id="SSF54427">
    <property type="entry name" value="NTF2-like"/>
    <property type="match status" value="1"/>
</dbReference>
<dbReference type="InterPro" id="IPR032710">
    <property type="entry name" value="NTF2-like_dom_sf"/>
</dbReference>
<dbReference type="Pfam" id="PF13577">
    <property type="entry name" value="SnoaL_4"/>
    <property type="match status" value="1"/>
</dbReference>
<evidence type="ECO:0000259" key="1">
    <source>
        <dbReference type="Pfam" id="PF13577"/>
    </source>
</evidence>
<dbReference type="AlphaFoldDB" id="H1S785"/>
<organism evidence="2 3">
    <name type="scientific">Cupriavidus basilensis OR16</name>
    <dbReference type="NCBI Taxonomy" id="1127483"/>
    <lineage>
        <taxon>Bacteria</taxon>
        <taxon>Pseudomonadati</taxon>
        <taxon>Pseudomonadota</taxon>
        <taxon>Betaproteobacteria</taxon>
        <taxon>Burkholderiales</taxon>
        <taxon>Burkholderiaceae</taxon>
        <taxon>Cupriavidus</taxon>
    </lineage>
</organism>